<protein>
    <recommendedName>
        <fullName evidence="3">Lipoprotein</fullName>
    </recommendedName>
</protein>
<evidence type="ECO:0008006" key="3">
    <source>
        <dbReference type="Google" id="ProtNLM"/>
    </source>
</evidence>
<evidence type="ECO:0000313" key="1">
    <source>
        <dbReference type="EMBL" id="MCW7556409.1"/>
    </source>
</evidence>
<name>A0ABT3N5E5_9GAMM</name>
<dbReference type="PROSITE" id="PS51257">
    <property type="entry name" value="PROKAR_LIPOPROTEIN"/>
    <property type="match status" value="1"/>
</dbReference>
<dbReference type="Proteomes" id="UP001209854">
    <property type="component" value="Unassembled WGS sequence"/>
</dbReference>
<comment type="caution">
    <text evidence="1">The sequence shown here is derived from an EMBL/GenBank/DDBJ whole genome shotgun (WGS) entry which is preliminary data.</text>
</comment>
<reference evidence="1 2" key="1">
    <citation type="submission" date="2022-10" db="EMBL/GenBank/DDBJ databases">
        <title>High-quality genome sequences of two octocoral-associated bacteria, Endozoicomonas euniceicola EF212 and Endozoicomonas gorgoniicola PS125.</title>
        <authorList>
            <person name="Chiou Y.-J."/>
            <person name="Chen Y.-H."/>
        </authorList>
    </citation>
    <scope>NUCLEOTIDE SEQUENCE [LARGE SCALE GENOMIC DNA]</scope>
    <source>
        <strain evidence="1 2">PS125</strain>
    </source>
</reference>
<organism evidence="1 2">
    <name type="scientific">Endozoicomonas gorgoniicola</name>
    <dbReference type="NCBI Taxonomy" id="1234144"/>
    <lineage>
        <taxon>Bacteria</taxon>
        <taxon>Pseudomonadati</taxon>
        <taxon>Pseudomonadota</taxon>
        <taxon>Gammaproteobacteria</taxon>
        <taxon>Oceanospirillales</taxon>
        <taxon>Endozoicomonadaceae</taxon>
        <taxon>Endozoicomonas</taxon>
    </lineage>
</organism>
<evidence type="ECO:0000313" key="2">
    <source>
        <dbReference type="Proteomes" id="UP001209854"/>
    </source>
</evidence>
<proteinExistence type="predicted"/>
<keyword evidence="2" id="KW-1185">Reference proteome</keyword>
<gene>
    <name evidence="1" type="ORF">NX722_28000</name>
</gene>
<dbReference type="RefSeq" id="WP_262566093.1">
    <property type="nucleotide sequence ID" value="NZ_JAPFCC010000001.1"/>
</dbReference>
<accession>A0ABT3N5E5</accession>
<dbReference type="EMBL" id="JAPFCC010000001">
    <property type="protein sequence ID" value="MCW7556409.1"/>
    <property type="molecule type" value="Genomic_DNA"/>
</dbReference>
<sequence length="175" mass="19707">MKRIFSFQTITLWLMAAWLIMVLPVLSGCANKNGQMGPIQAAMAGTEEEPATNQQLLASIEKMIEEHRGKGYSDHAFVRKMSLHYEPSIRMLTDHQKKIIELFFQTLPANDSISIIISISPTSKENGFEDLHTSWLRIQGLKNLLQSYTPDIEELYQPGQARDTVVIQVFGGKGV</sequence>